<accession>A0A6P5LNU2</accession>
<sequence>MEADPCGCCERLVLNVAGLRFETRARTLGRYPDTLLGDPGRRRAFYDPTRGEFFLDRHRPSFDAILHYYQSGGRLRRPAHVPLDVFLDEVAFYELGADALAKLREDEGFAAEPERRLPRRPFARQLWLLFEFPESSAAARIVAVVSVLVILVSIVVFCLETLPDFRDERDGQPGAASGPLPSMWSNGSQPVPPPPRAPFDDPFFLVETLCICWFSFELLVVAPLSVSWDGWEEGALGDPGKGPSEPRSSQPRAQEKVALRSVVATEMLLPSSPLHIWLFLFLLWVLSGVVPQEPPPLPPFPGPEWDLLSPRVALSRGAPSGPPLLFLLEASLAAAPANRSRREAGAAAEAGRRGELAVCDAVSGWVTDRRTAVDLRGRETTVPESLPPAFKQDSHILDFDEVFSRWETSSGAAHGPKTHGDVYAQPKYALTPRVKRTLGIKDLGEKLQLRSCRHPLTMAYQKSEMQDKYQGWPNLGPETITRAGPQPWELADHHAQGPSQALIPSSKNPALSGLPLYIPEQGVLNRHQPYLTTTARDFRYYTRKEMAGCPRKNCLTHQDFCKQPRLLVLEPLQPLPRVARLGQARPCVPHRGAVSLTKESYGPPQYPLRVTDRFCPLEAPWVGPQVKPVPGMQTVPHVYQTENSRYGSLKPAFV</sequence>
<dbReference type="InterPro" id="IPR003131">
    <property type="entry name" value="T1-type_BTB"/>
</dbReference>
<dbReference type="Pfam" id="PF00243">
    <property type="entry name" value="NGF"/>
    <property type="match status" value="1"/>
</dbReference>
<organism evidence="9 10">
    <name type="scientific">Phascolarctos cinereus</name>
    <name type="common">Koala</name>
    <dbReference type="NCBI Taxonomy" id="38626"/>
    <lineage>
        <taxon>Eukaryota</taxon>
        <taxon>Metazoa</taxon>
        <taxon>Chordata</taxon>
        <taxon>Craniata</taxon>
        <taxon>Vertebrata</taxon>
        <taxon>Euteleostomi</taxon>
        <taxon>Mammalia</taxon>
        <taxon>Metatheria</taxon>
        <taxon>Diprotodontia</taxon>
        <taxon>Phascolarctidae</taxon>
        <taxon>Phascolarctos</taxon>
    </lineage>
</organism>
<dbReference type="InterPro" id="IPR029034">
    <property type="entry name" value="Cystine-knot_cytokine"/>
</dbReference>
<dbReference type="PANTHER" id="PTHR37404:SF1">
    <property type="entry name" value="HCG1796489"/>
    <property type="match status" value="1"/>
</dbReference>
<dbReference type="GeneID" id="110219770"/>
<keyword evidence="3 6" id="KW-1133">Transmembrane helix</keyword>
<keyword evidence="9" id="KW-1185">Reference proteome</keyword>
<keyword evidence="2 6" id="KW-0812">Transmembrane</keyword>
<dbReference type="GO" id="GO:0051260">
    <property type="term" value="P:protein homooligomerization"/>
    <property type="evidence" value="ECO:0007669"/>
    <property type="project" value="InterPro"/>
</dbReference>
<comment type="subcellular location">
    <subcellularLocation>
        <location evidence="1">Membrane</location>
        <topology evidence="1">Multi-pass membrane protein</topology>
    </subcellularLocation>
</comment>
<feature type="transmembrane region" description="Helical" evidence="6">
    <location>
        <begin position="274"/>
        <end position="291"/>
    </location>
</feature>
<dbReference type="InterPro" id="IPR053347">
    <property type="entry name" value="Axonemal_MT_stabilizer"/>
</dbReference>
<dbReference type="Gene3D" id="3.30.710.10">
    <property type="entry name" value="Potassium Channel Kv1.1, Chain A"/>
    <property type="match status" value="1"/>
</dbReference>
<dbReference type="AlphaFoldDB" id="A0A6P5LNU2"/>
<dbReference type="Pfam" id="PF02214">
    <property type="entry name" value="BTB_2"/>
    <property type="match status" value="1"/>
</dbReference>
<dbReference type="SUPFAM" id="SSF57501">
    <property type="entry name" value="Cystine-knot cytokines"/>
    <property type="match status" value="1"/>
</dbReference>
<feature type="region of interest" description="Disordered" evidence="5">
    <location>
        <begin position="168"/>
        <end position="192"/>
    </location>
</feature>
<reference evidence="10" key="1">
    <citation type="submission" date="2025-08" db="UniProtKB">
        <authorList>
            <consortium name="RefSeq"/>
        </authorList>
    </citation>
    <scope>IDENTIFICATION</scope>
    <source>
        <tissue evidence="10">Spleen</tissue>
    </source>
</reference>
<dbReference type="PANTHER" id="PTHR37404">
    <property type="entry name" value="HCG1796489"/>
    <property type="match status" value="1"/>
</dbReference>
<dbReference type="GO" id="GO:0005249">
    <property type="term" value="F:voltage-gated potassium channel activity"/>
    <property type="evidence" value="ECO:0007669"/>
    <property type="project" value="InterPro"/>
</dbReference>
<dbReference type="FunFam" id="3.30.710.10:FF:000053">
    <property type="entry name" value="potassium voltage-gated channel subfamily A member 4"/>
    <property type="match status" value="1"/>
</dbReference>
<dbReference type="SMART" id="SM00225">
    <property type="entry name" value="BTB"/>
    <property type="match status" value="1"/>
</dbReference>
<evidence type="ECO:0000256" key="4">
    <source>
        <dbReference type="ARBA" id="ARBA00023136"/>
    </source>
</evidence>
<dbReference type="CTD" id="3743"/>
<evidence type="ECO:0000256" key="6">
    <source>
        <dbReference type="SAM" id="Phobius"/>
    </source>
</evidence>
<dbReference type="InterPro" id="IPR003972">
    <property type="entry name" value="K_chnl_volt-dep_Kv1"/>
</dbReference>
<evidence type="ECO:0000256" key="1">
    <source>
        <dbReference type="ARBA" id="ARBA00004141"/>
    </source>
</evidence>
<dbReference type="SUPFAM" id="SSF54695">
    <property type="entry name" value="POZ domain"/>
    <property type="match status" value="1"/>
</dbReference>
<dbReference type="InterPro" id="IPR011333">
    <property type="entry name" value="SKP1/BTB/POZ_sf"/>
</dbReference>
<dbReference type="PRINTS" id="PR00169">
    <property type="entry name" value="KCHANNEL"/>
</dbReference>
<feature type="domain" description="BTB" evidence="8">
    <location>
        <begin position="10"/>
        <end position="110"/>
    </location>
</feature>
<dbReference type="Proteomes" id="UP000515140">
    <property type="component" value="Unplaced"/>
</dbReference>
<evidence type="ECO:0000313" key="9">
    <source>
        <dbReference type="Proteomes" id="UP000515140"/>
    </source>
</evidence>
<feature type="domain" description="Nerve growth factor-related" evidence="7">
    <location>
        <begin position="351"/>
        <end position="437"/>
    </location>
</feature>
<evidence type="ECO:0000259" key="8">
    <source>
        <dbReference type="SMART" id="SM00225"/>
    </source>
</evidence>
<proteinExistence type="predicted"/>
<dbReference type="GO" id="GO:0008076">
    <property type="term" value="C:voltage-gated potassium channel complex"/>
    <property type="evidence" value="ECO:0007669"/>
    <property type="project" value="InterPro"/>
</dbReference>
<name>A0A6P5LNU2_PHACI</name>
<dbReference type="PROSITE" id="PS50270">
    <property type="entry name" value="NGF_2"/>
    <property type="match status" value="1"/>
</dbReference>
<dbReference type="InterPro" id="IPR002072">
    <property type="entry name" value="Nerve_growth_factor-rel"/>
</dbReference>
<dbReference type="PRINTS" id="PR01496">
    <property type="entry name" value="SHAKERCHANEL"/>
</dbReference>
<keyword evidence="4 6" id="KW-0472">Membrane</keyword>
<evidence type="ECO:0000313" key="10">
    <source>
        <dbReference type="RefSeq" id="XP_020859083.1"/>
    </source>
</evidence>
<dbReference type="InterPro" id="IPR048219">
    <property type="entry name" value="KCNA7_BTB_POZ"/>
</dbReference>
<dbReference type="SMART" id="SM00140">
    <property type="entry name" value="NGF"/>
    <property type="match status" value="1"/>
</dbReference>
<dbReference type="InParanoid" id="A0A6P5LNU2"/>
<dbReference type="InterPro" id="IPR027359">
    <property type="entry name" value="Volt_channel_dom_sf"/>
</dbReference>
<evidence type="ECO:0000256" key="5">
    <source>
        <dbReference type="SAM" id="MobiDB-lite"/>
    </source>
</evidence>
<dbReference type="GO" id="GO:0005102">
    <property type="term" value="F:signaling receptor binding"/>
    <property type="evidence" value="ECO:0007669"/>
    <property type="project" value="InterPro"/>
</dbReference>
<dbReference type="CDD" id="cd18408">
    <property type="entry name" value="BTB_POZ_KCNA7"/>
    <property type="match status" value="1"/>
</dbReference>
<protein>
    <submittedName>
        <fullName evidence="10">Potassium voltage-gated channel subfamily A member 7</fullName>
    </submittedName>
</protein>
<evidence type="ECO:0000259" key="7">
    <source>
        <dbReference type="SMART" id="SM00140"/>
    </source>
</evidence>
<dbReference type="RefSeq" id="XP_020859083.1">
    <property type="nucleotide sequence ID" value="XM_021003424.1"/>
</dbReference>
<dbReference type="Gene3D" id="1.20.120.350">
    <property type="entry name" value="Voltage-gated potassium channels. Chain C"/>
    <property type="match status" value="1"/>
</dbReference>
<gene>
    <name evidence="10" type="primary">KCNA7</name>
</gene>
<dbReference type="KEGG" id="pcw:110219770"/>
<dbReference type="Gene3D" id="2.10.90.10">
    <property type="entry name" value="Cystine-knot cytokines"/>
    <property type="match status" value="1"/>
</dbReference>
<evidence type="ECO:0000256" key="2">
    <source>
        <dbReference type="ARBA" id="ARBA00022692"/>
    </source>
</evidence>
<feature type="transmembrane region" description="Helical" evidence="6">
    <location>
        <begin position="137"/>
        <end position="159"/>
    </location>
</feature>
<evidence type="ECO:0000256" key="3">
    <source>
        <dbReference type="ARBA" id="ARBA00022989"/>
    </source>
</evidence>
<dbReference type="InterPro" id="IPR000210">
    <property type="entry name" value="BTB/POZ_dom"/>
</dbReference>